<keyword evidence="3" id="KW-1185">Reference proteome</keyword>
<reference evidence="2 3" key="1">
    <citation type="submission" date="2019-11" db="EMBL/GenBank/DDBJ databases">
        <title>Whole genome sequence of Oryza granulata.</title>
        <authorList>
            <person name="Li W."/>
        </authorList>
    </citation>
    <scope>NUCLEOTIDE SEQUENCE [LARGE SCALE GENOMIC DNA]</scope>
    <source>
        <strain evidence="3">cv. Menghai</strain>
        <tissue evidence="2">Leaf</tissue>
    </source>
</reference>
<feature type="compositionally biased region" description="Basic and acidic residues" evidence="1">
    <location>
        <begin position="35"/>
        <end position="51"/>
    </location>
</feature>
<gene>
    <name evidence="2" type="ORF">E2562_000326</name>
</gene>
<dbReference type="Proteomes" id="UP000479710">
    <property type="component" value="Unassembled WGS sequence"/>
</dbReference>
<comment type="caution">
    <text evidence="2">The sequence shown here is derived from an EMBL/GenBank/DDBJ whole genome shotgun (WGS) entry which is preliminary data.</text>
</comment>
<organism evidence="2 3">
    <name type="scientific">Oryza meyeriana var. granulata</name>
    <dbReference type="NCBI Taxonomy" id="110450"/>
    <lineage>
        <taxon>Eukaryota</taxon>
        <taxon>Viridiplantae</taxon>
        <taxon>Streptophyta</taxon>
        <taxon>Embryophyta</taxon>
        <taxon>Tracheophyta</taxon>
        <taxon>Spermatophyta</taxon>
        <taxon>Magnoliopsida</taxon>
        <taxon>Liliopsida</taxon>
        <taxon>Poales</taxon>
        <taxon>Poaceae</taxon>
        <taxon>BOP clade</taxon>
        <taxon>Oryzoideae</taxon>
        <taxon>Oryzeae</taxon>
        <taxon>Oryzinae</taxon>
        <taxon>Oryza</taxon>
        <taxon>Oryza meyeriana</taxon>
    </lineage>
</organism>
<feature type="compositionally biased region" description="Polar residues" evidence="1">
    <location>
        <begin position="18"/>
        <end position="30"/>
    </location>
</feature>
<evidence type="ECO:0000313" key="2">
    <source>
        <dbReference type="EMBL" id="KAF0901445.1"/>
    </source>
</evidence>
<dbReference type="AlphaFoldDB" id="A0A6G1CLB0"/>
<protein>
    <submittedName>
        <fullName evidence="2">Uncharacterized protein</fullName>
    </submittedName>
</protein>
<feature type="region of interest" description="Disordered" evidence="1">
    <location>
        <begin position="18"/>
        <end position="59"/>
    </location>
</feature>
<proteinExistence type="predicted"/>
<evidence type="ECO:0000313" key="3">
    <source>
        <dbReference type="Proteomes" id="UP000479710"/>
    </source>
</evidence>
<accession>A0A6G1CLB0</accession>
<dbReference type="EMBL" id="SPHZ02000008">
    <property type="protein sequence ID" value="KAF0901445.1"/>
    <property type="molecule type" value="Genomic_DNA"/>
</dbReference>
<name>A0A6G1CLB0_9ORYZ</name>
<evidence type="ECO:0000256" key="1">
    <source>
        <dbReference type="SAM" id="MobiDB-lite"/>
    </source>
</evidence>
<sequence>MRIDGSTRAFVSTGIGSSTREAMQLDTTVTSGGGEPREVTAEKGREAEHNGLKASGLRG</sequence>